<dbReference type="PANTHER" id="PTHR11328">
    <property type="entry name" value="MAJOR FACILITATOR SUPERFAMILY DOMAIN-CONTAINING PROTEIN"/>
    <property type="match status" value="1"/>
</dbReference>
<keyword evidence="2" id="KW-0813">Transport</keyword>
<dbReference type="GO" id="GO:0015293">
    <property type="term" value="F:symporter activity"/>
    <property type="evidence" value="ECO:0007669"/>
    <property type="project" value="InterPro"/>
</dbReference>
<evidence type="ECO:0000313" key="9">
    <source>
        <dbReference type="Proteomes" id="UP000625316"/>
    </source>
</evidence>
<sequence length="489" mass="54883">MQDPAASPPAEKLSFATKLAYGAGDMGPAMTANLLAFFLMFFFTNVAGMNPALAGSVLMIGKIFDAINDPIVGVMSDRTKSKWGRRLPWMLYGALPFGIIFFLQWIVPQFSRDPNMNQWWLFAYYVAIGIIFNIFYTIVNLPYTALTPEVTQDYNERTNLNTFRFFFSIGGSILSLIVAQIIFLTFKTSPTSTQYLLLGLVTAVMSTLPLYWCVFGVKRRVLNAERQRVASQTALEEPIPIGQQIKIALNNRPFQFVIGIYFCSWLAVQMTASIIPYYVINYMKLSEAQFTQVMIAVQGTALAMLFVWERVSRRYGKKVVYFLGNGFWLIAQFGLFLIKPDQVPLMYFLAVLAGFGVSVAYLVPWSMVPDVIEWDELETGQRREGVFYAFMVLLQKFGLALGLFLLGQGLAFAGFREKTGSVMPEQPDSAIDAIRWAIGPIPTAILLAGLCLAYFYPITKEKHQEILLQLAERKRNQAGPGNTSAEDNG</sequence>
<feature type="transmembrane region" description="Helical" evidence="7">
    <location>
        <begin position="256"/>
        <end position="278"/>
    </location>
</feature>
<dbReference type="SUPFAM" id="SSF103473">
    <property type="entry name" value="MFS general substrate transporter"/>
    <property type="match status" value="1"/>
</dbReference>
<feature type="transmembrane region" description="Helical" evidence="7">
    <location>
        <begin position="344"/>
        <end position="365"/>
    </location>
</feature>
<comment type="subcellular location">
    <subcellularLocation>
        <location evidence="1">Cell membrane</location>
        <topology evidence="1">Multi-pass membrane protein</topology>
    </subcellularLocation>
</comment>
<dbReference type="Gene3D" id="1.20.1250.20">
    <property type="entry name" value="MFS general substrate transporter like domains"/>
    <property type="match status" value="2"/>
</dbReference>
<evidence type="ECO:0000256" key="4">
    <source>
        <dbReference type="ARBA" id="ARBA00022692"/>
    </source>
</evidence>
<gene>
    <name evidence="8" type="ORF">IQ266_10675</name>
</gene>
<name>A0A928VKB7_9CYAN</name>
<dbReference type="Pfam" id="PF13347">
    <property type="entry name" value="MFS_2"/>
    <property type="match status" value="1"/>
</dbReference>
<keyword evidence="4 7" id="KW-0812">Transmembrane</keyword>
<evidence type="ECO:0000256" key="7">
    <source>
        <dbReference type="SAM" id="Phobius"/>
    </source>
</evidence>
<dbReference type="PANTHER" id="PTHR11328:SF24">
    <property type="entry name" value="MAJOR FACILITATOR SUPERFAMILY (MFS) PROFILE DOMAIN-CONTAINING PROTEIN"/>
    <property type="match status" value="1"/>
</dbReference>
<feature type="transmembrane region" description="Helical" evidence="7">
    <location>
        <begin position="290"/>
        <end position="308"/>
    </location>
</feature>
<dbReference type="PROSITE" id="PS00872">
    <property type="entry name" value="NA_GALACTOSIDE_SYMP"/>
    <property type="match status" value="1"/>
</dbReference>
<dbReference type="InterPro" id="IPR039672">
    <property type="entry name" value="MFS_2"/>
</dbReference>
<dbReference type="GO" id="GO:0005886">
    <property type="term" value="C:plasma membrane"/>
    <property type="evidence" value="ECO:0007669"/>
    <property type="project" value="UniProtKB-SubCell"/>
</dbReference>
<evidence type="ECO:0000256" key="6">
    <source>
        <dbReference type="ARBA" id="ARBA00023136"/>
    </source>
</evidence>
<evidence type="ECO:0000256" key="1">
    <source>
        <dbReference type="ARBA" id="ARBA00004651"/>
    </source>
</evidence>
<keyword evidence="3" id="KW-1003">Cell membrane</keyword>
<feature type="transmembrane region" description="Helical" evidence="7">
    <location>
        <begin position="433"/>
        <end position="456"/>
    </location>
</feature>
<dbReference type="RefSeq" id="WP_264325020.1">
    <property type="nucleotide sequence ID" value="NZ_JADEXQ010000030.1"/>
</dbReference>
<dbReference type="NCBIfam" id="TIGR00792">
    <property type="entry name" value="gph"/>
    <property type="match status" value="1"/>
</dbReference>
<protein>
    <submittedName>
        <fullName evidence="8">MFS transporter</fullName>
    </submittedName>
</protein>
<dbReference type="InterPro" id="IPR001927">
    <property type="entry name" value="Na/Gal_symport"/>
</dbReference>
<keyword evidence="9" id="KW-1185">Reference proteome</keyword>
<dbReference type="GO" id="GO:0008643">
    <property type="term" value="P:carbohydrate transport"/>
    <property type="evidence" value="ECO:0007669"/>
    <property type="project" value="InterPro"/>
</dbReference>
<reference evidence="8" key="1">
    <citation type="submission" date="2020-10" db="EMBL/GenBank/DDBJ databases">
        <authorList>
            <person name="Castelo-Branco R."/>
            <person name="Eusebio N."/>
            <person name="Adriana R."/>
            <person name="Vieira A."/>
            <person name="Brugerolle De Fraissinette N."/>
            <person name="Rezende De Castro R."/>
            <person name="Schneider M.P."/>
            <person name="Vasconcelos V."/>
            <person name="Leao P.N."/>
        </authorList>
    </citation>
    <scope>NUCLEOTIDE SEQUENCE</scope>
    <source>
        <strain evidence="8">LEGE 11480</strain>
    </source>
</reference>
<feature type="transmembrane region" description="Helical" evidence="7">
    <location>
        <begin position="119"/>
        <end position="141"/>
    </location>
</feature>
<feature type="transmembrane region" description="Helical" evidence="7">
    <location>
        <begin position="162"/>
        <end position="183"/>
    </location>
</feature>
<comment type="caution">
    <text evidence="8">The sequence shown here is derived from an EMBL/GenBank/DDBJ whole genome shotgun (WGS) entry which is preliminary data.</text>
</comment>
<dbReference type="InterPro" id="IPR018043">
    <property type="entry name" value="Na/Gal_symport_CS"/>
</dbReference>
<dbReference type="CDD" id="cd17332">
    <property type="entry name" value="MFS_MelB_like"/>
    <property type="match status" value="1"/>
</dbReference>
<proteinExistence type="predicted"/>
<organism evidence="8 9">
    <name type="scientific">Romeriopsis navalis LEGE 11480</name>
    <dbReference type="NCBI Taxonomy" id="2777977"/>
    <lineage>
        <taxon>Bacteria</taxon>
        <taxon>Bacillati</taxon>
        <taxon>Cyanobacteriota</taxon>
        <taxon>Cyanophyceae</taxon>
        <taxon>Leptolyngbyales</taxon>
        <taxon>Leptolyngbyaceae</taxon>
        <taxon>Romeriopsis</taxon>
        <taxon>Romeriopsis navalis</taxon>
    </lineage>
</organism>
<dbReference type="FunFam" id="1.20.1250.20:FF:000183">
    <property type="entry name" value="sodium-dependent lysophosphatidylcholine symporter 1 isoform X2"/>
    <property type="match status" value="1"/>
</dbReference>
<evidence type="ECO:0000256" key="3">
    <source>
        <dbReference type="ARBA" id="ARBA00022475"/>
    </source>
</evidence>
<keyword evidence="6 7" id="KW-0472">Membrane</keyword>
<dbReference type="AlphaFoldDB" id="A0A928VKB7"/>
<keyword evidence="5 7" id="KW-1133">Transmembrane helix</keyword>
<dbReference type="Proteomes" id="UP000625316">
    <property type="component" value="Unassembled WGS sequence"/>
</dbReference>
<feature type="transmembrane region" description="Helical" evidence="7">
    <location>
        <begin position="89"/>
        <end position="107"/>
    </location>
</feature>
<accession>A0A928VKB7</accession>
<evidence type="ECO:0000313" key="8">
    <source>
        <dbReference type="EMBL" id="MBE9030193.1"/>
    </source>
</evidence>
<dbReference type="GO" id="GO:0006814">
    <property type="term" value="P:sodium ion transport"/>
    <property type="evidence" value="ECO:0007669"/>
    <property type="project" value="InterPro"/>
</dbReference>
<feature type="transmembrane region" description="Helical" evidence="7">
    <location>
        <begin position="34"/>
        <end position="53"/>
    </location>
</feature>
<evidence type="ECO:0000256" key="5">
    <source>
        <dbReference type="ARBA" id="ARBA00022989"/>
    </source>
</evidence>
<evidence type="ECO:0000256" key="2">
    <source>
        <dbReference type="ARBA" id="ARBA00022448"/>
    </source>
</evidence>
<feature type="transmembrane region" description="Helical" evidence="7">
    <location>
        <begin position="320"/>
        <end position="338"/>
    </location>
</feature>
<dbReference type="InterPro" id="IPR036259">
    <property type="entry name" value="MFS_trans_sf"/>
</dbReference>
<feature type="transmembrane region" description="Helical" evidence="7">
    <location>
        <begin position="386"/>
        <end position="413"/>
    </location>
</feature>
<dbReference type="EMBL" id="JADEXQ010000030">
    <property type="protein sequence ID" value="MBE9030193.1"/>
    <property type="molecule type" value="Genomic_DNA"/>
</dbReference>
<feature type="transmembrane region" description="Helical" evidence="7">
    <location>
        <begin position="195"/>
        <end position="217"/>
    </location>
</feature>